<feature type="compositionally biased region" description="Low complexity" evidence="1">
    <location>
        <begin position="78"/>
        <end position="87"/>
    </location>
</feature>
<reference evidence="2 3" key="1">
    <citation type="journal article" date="2021" name="Elife">
        <title>Chloroplast acquisition without the gene transfer in kleptoplastic sea slugs, Plakobranchus ocellatus.</title>
        <authorList>
            <person name="Maeda T."/>
            <person name="Takahashi S."/>
            <person name="Yoshida T."/>
            <person name="Shimamura S."/>
            <person name="Takaki Y."/>
            <person name="Nagai Y."/>
            <person name="Toyoda A."/>
            <person name="Suzuki Y."/>
            <person name="Arimoto A."/>
            <person name="Ishii H."/>
            <person name="Satoh N."/>
            <person name="Nishiyama T."/>
            <person name="Hasebe M."/>
            <person name="Maruyama T."/>
            <person name="Minagawa J."/>
            <person name="Obokata J."/>
            <person name="Shigenobu S."/>
        </authorList>
    </citation>
    <scope>NUCLEOTIDE SEQUENCE [LARGE SCALE GENOMIC DNA]</scope>
</reference>
<feature type="compositionally biased region" description="Low complexity" evidence="1">
    <location>
        <begin position="60"/>
        <end position="70"/>
    </location>
</feature>
<feature type="compositionally biased region" description="Acidic residues" evidence="1">
    <location>
        <begin position="98"/>
        <end position="107"/>
    </location>
</feature>
<organism evidence="2 3">
    <name type="scientific">Plakobranchus ocellatus</name>
    <dbReference type="NCBI Taxonomy" id="259542"/>
    <lineage>
        <taxon>Eukaryota</taxon>
        <taxon>Metazoa</taxon>
        <taxon>Spiralia</taxon>
        <taxon>Lophotrochozoa</taxon>
        <taxon>Mollusca</taxon>
        <taxon>Gastropoda</taxon>
        <taxon>Heterobranchia</taxon>
        <taxon>Euthyneura</taxon>
        <taxon>Panpulmonata</taxon>
        <taxon>Sacoglossa</taxon>
        <taxon>Placobranchoidea</taxon>
        <taxon>Plakobranchidae</taxon>
        <taxon>Plakobranchus</taxon>
    </lineage>
</organism>
<accession>A0AAV4AQR9</accession>
<evidence type="ECO:0000313" key="3">
    <source>
        <dbReference type="Proteomes" id="UP000735302"/>
    </source>
</evidence>
<dbReference type="AlphaFoldDB" id="A0AAV4AQR9"/>
<evidence type="ECO:0000256" key="1">
    <source>
        <dbReference type="SAM" id="MobiDB-lite"/>
    </source>
</evidence>
<protein>
    <submittedName>
        <fullName evidence="2">Uncharacterized protein</fullName>
    </submittedName>
</protein>
<sequence>MHAVCVTCVRLPDRCCMVFILSCSRIHMKLNMVIDKTFCHLCNLSVWNSLNKVVNPLSRQQNQQQQQQRQEQQHQQEQENNNNCSNKNNHDNSKNNNDDDDDDDDDNNNSSNNNSNNNNNNNNKNGHNVDNYQ</sequence>
<proteinExistence type="predicted"/>
<dbReference type="EMBL" id="BLXT01004116">
    <property type="protein sequence ID" value="GFO09698.1"/>
    <property type="molecule type" value="Genomic_DNA"/>
</dbReference>
<name>A0AAV4AQR9_9GAST</name>
<evidence type="ECO:0000313" key="2">
    <source>
        <dbReference type="EMBL" id="GFO09698.1"/>
    </source>
</evidence>
<dbReference type="Proteomes" id="UP000735302">
    <property type="component" value="Unassembled WGS sequence"/>
</dbReference>
<feature type="region of interest" description="Disordered" evidence="1">
    <location>
        <begin position="57"/>
        <end position="133"/>
    </location>
</feature>
<gene>
    <name evidence="2" type="ORF">PoB_003620300</name>
</gene>
<feature type="compositionally biased region" description="Low complexity" evidence="1">
    <location>
        <begin position="108"/>
        <end position="133"/>
    </location>
</feature>
<comment type="caution">
    <text evidence="2">The sequence shown here is derived from an EMBL/GenBank/DDBJ whole genome shotgun (WGS) entry which is preliminary data.</text>
</comment>
<feature type="compositionally biased region" description="Basic and acidic residues" evidence="1">
    <location>
        <begin position="88"/>
        <end position="97"/>
    </location>
</feature>
<keyword evidence="3" id="KW-1185">Reference proteome</keyword>